<evidence type="ECO:0000256" key="8">
    <source>
        <dbReference type="ARBA" id="ARBA00022917"/>
    </source>
</evidence>
<keyword evidence="6 10" id="KW-0547">Nucleotide-binding</keyword>
<evidence type="ECO:0000313" key="15">
    <source>
        <dbReference type="Proteomes" id="UP001240777"/>
    </source>
</evidence>
<evidence type="ECO:0000256" key="3">
    <source>
        <dbReference type="ARBA" id="ARBA00012739"/>
    </source>
</evidence>
<dbReference type="GO" id="GO:0005524">
    <property type="term" value="F:ATP binding"/>
    <property type="evidence" value="ECO:0007669"/>
    <property type="project" value="UniProtKB-KW"/>
</dbReference>
<feature type="active site" description="Acyl-ester intermediate" evidence="10">
    <location>
        <position position="151"/>
    </location>
</feature>
<comment type="subunit">
    <text evidence="2 10">Heterotrimer of A, B and C subunits.</text>
</comment>
<dbReference type="RefSeq" id="WP_305516430.1">
    <property type="nucleotide sequence ID" value="NZ_JAUPEV010000002.1"/>
</dbReference>
<evidence type="ECO:0000256" key="4">
    <source>
        <dbReference type="ARBA" id="ARBA00014428"/>
    </source>
</evidence>
<organism evidence="13 14">
    <name type="scientific">Helicobacter cappadocius</name>
    <dbReference type="NCBI Taxonomy" id="3063998"/>
    <lineage>
        <taxon>Bacteria</taxon>
        <taxon>Pseudomonadati</taxon>
        <taxon>Campylobacterota</taxon>
        <taxon>Epsilonproteobacteria</taxon>
        <taxon>Campylobacterales</taxon>
        <taxon>Helicobacteraceae</taxon>
        <taxon>Helicobacter</taxon>
    </lineage>
</organism>
<dbReference type="GO" id="GO:0006412">
    <property type="term" value="P:translation"/>
    <property type="evidence" value="ECO:0007669"/>
    <property type="project" value="UniProtKB-UniRule"/>
</dbReference>
<protein>
    <recommendedName>
        <fullName evidence="4 10">Glutamyl-tRNA(Gln) amidotransferase subunit A</fullName>
        <shortName evidence="10">Glu-ADT subunit A</shortName>
        <ecNumber evidence="3 10">6.3.5.7</ecNumber>
    </recommendedName>
</protein>
<feature type="active site" description="Charge relay system" evidence="10">
    <location>
        <position position="127"/>
    </location>
</feature>
<reference evidence="12" key="2">
    <citation type="submission" date="2023-07" db="EMBL/GenBank/DDBJ databases">
        <authorList>
            <person name="Aydin F."/>
            <person name="Tarhane S."/>
            <person name="Saticioglu I.B."/>
            <person name="Karakaya E."/>
            <person name="Abay S."/>
            <person name="Guran O."/>
            <person name="Bozkurt E."/>
            <person name="Uzum N."/>
            <person name="Olgun K."/>
            <person name="Jablonski D."/>
        </authorList>
    </citation>
    <scope>NUCLEOTIDE SEQUENCE</scope>
    <source>
        <strain evidence="12">Faydin-H75</strain>
    </source>
</reference>
<comment type="similarity">
    <text evidence="1 10">Belongs to the amidase family. GatA subfamily.</text>
</comment>
<dbReference type="EMBL" id="JAUPEV010000002">
    <property type="protein sequence ID" value="MDO7252585.1"/>
    <property type="molecule type" value="Genomic_DNA"/>
</dbReference>
<name>A0AA90PQV9_9HELI</name>
<dbReference type="Proteomes" id="UP001177258">
    <property type="component" value="Unassembled WGS sequence"/>
</dbReference>
<dbReference type="InterPro" id="IPR020556">
    <property type="entry name" value="Amidase_CS"/>
</dbReference>
<dbReference type="PANTHER" id="PTHR11895">
    <property type="entry name" value="TRANSAMIDASE"/>
    <property type="match status" value="1"/>
</dbReference>
<dbReference type="PROSITE" id="PS00571">
    <property type="entry name" value="AMIDASES"/>
    <property type="match status" value="1"/>
</dbReference>
<dbReference type="InterPro" id="IPR023631">
    <property type="entry name" value="Amidase_dom"/>
</dbReference>
<dbReference type="HAMAP" id="MF_00120">
    <property type="entry name" value="GatA"/>
    <property type="match status" value="1"/>
</dbReference>
<evidence type="ECO:0000256" key="5">
    <source>
        <dbReference type="ARBA" id="ARBA00022598"/>
    </source>
</evidence>
<dbReference type="InterPro" id="IPR000120">
    <property type="entry name" value="Amidase"/>
</dbReference>
<reference evidence="12 14" key="3">
    <citation type="journal article" date="2024" name="Syst. Appl. Microbiol.">
        <title>Helicobacter cappadocius sp. nov., from lizards: The first psychrotrophic Helicobacter species.</title>
        <authorList>
            <person name="Aydin F."/>
            <person name="Tarhane S."/>
            <person name="Karakaya E."/>
            <person name="Abay S."/>
            <person name="Kayman T."/>
            <person name="Guran O."/>
            <person name="Bozkurt E."/>
            <person name="Uzum N."/>
            <person name="Avci A."/>
            <person name="Olgun K."/>
            <person name="Jablonski D."/>
            <person name="Guran C."/>
            <person name="Burcin Saticioglu I."/>
        </authorList>
    </citation>
    <scope>NUCLEOTIDE SEQUENCE [LARGE SCALE GENOMIC DNA]</scope>
    <source>
        <strain evidence="12">Faydin-H75</strain>
        <strain evidence="14">faydin-H76</strain>
    </source>
</reference>
<keyword evidence="5 10" id="KW-0436">Ligase</keyword>
<evidence type="ECO:0000259" key="11">
    <source>
        <dbReference type="Pfam" id="PF01425"/>
    </source>
</evidence>
<dbReference type="Pfam" id="PF01425">
    <property type="entry name" value="Amidase"/>
    <property type="match status" value="1"/>
</dbReference>
<dbReference type="EC" id="6.3.5.7" evidence="3 10"/>
<dbReference type="Gene3D" id="3.90.1300.10">
    <property type="entry name" value="Amidase signature (AS) domain"/>
    <property type="match status" value="1"/>
</dbReference>
<dbReference type="SUPFAM" id="SSF75304">
    <property type="entry name" value="Amidase signature (AS) enzymes"/>
    <property type="match status" value="1"/>
</dbReference>
<evidence type="ECO:0000256" key="7">
    <source>
        <dbReference type="ARBA" id="ARBA00022840"/>
    </source>
</evidence>
<evidence type="ECO:0000256" key="2">
    <source>
        <dbReference type="ARBA" id="ARBA00011123"/>
    </source>
</evidence>
<feature type="active site" description="Charge relay system" evidence="10">
    <location>
        <position position="52"/>
    </location>
</feature>
<keyword evidence="8 10" id="KW-0648">Protein biosynthesis</keyword>
<dbReference type="InterPro" id="IPR004412">
    <property type="entry name" value="GatA"/>
</dbReference>
<evidence type="ECO:0000313" key="12">
    <source>
        <dbReference type="EMBL" id="MDO7252585.1"/>
    </source>
</evidence>
<feature type="domain" description="Amidase" evidence="11">
    <location>
        <begin position="31"/>
        <end position="437"/>
    </location>
</feature>
<evidence type="ECO:0000256" key="10">
    <source>
        <dbReference type="HAMAP-Rule" id="MF_00120"/>
    </source>
</evidence>
<dbReference type="GO" id="GO:0030956">
    <property type="term" value="C:glutamyl-tRNA(Gln) amidotransferase complex"/>
    <property type="evidence" value="ECO:0007669"/>
    <property type="project" value="InterPro"/>
</dbReference>
<dbReference type="InterPro" id="IPR036928">
    <property type="entry name" value="AS_sf"/>
</dbReference>
<keyword evidence="15" id="KW-1185">Reference proteome</keyword>
<comment type="function">
    <text evidence="10">Allows the formation of correctly charged Gln-tRNA(Gln) through the transamidation of misacylated Glu-tRNA(Gln) in organisms which lack glutaminyl-tRNA synthetase. The reaction takes place in the presence of glutamine and ATP through an activated gamma-phospho-Glu-tRNA(Gln).</text>
</comment>
<proteinExistence type="inferred from homology"/>
<evidence type="ECO:0000256" key="1">
    <source>
        <dbReference type="ARBA" id="ARBA00008069"/>
    </source>
</evidence>
<comment type="catalytic activity">
    <reaction evidence="9 10">
        <text>L-glutamyl-tRNA(Gln) + L-glutamine + ATP + H2O = L-glutaminyl-tRNA(Gln) + L-glutamate + ADP + phosphate + H(+)</text>
        <dbReference type="Rhea" id="RHEA:17521"/>
        <dbReference type="Rhea" id="RHEA-COMP:9681"/>
        <dbReference type="Rhea" id="RHEA-COMP:9684"/>
        <dbReference type="ChEBI" id="CHEBI:15377"/>
        <dbReference type="ChEBI" id="CHEBI:15378"/>
        <dbReference type="ChEBI" id="CHEBI:29985"/>
        <dbReference type="ChEBI" id="CHEBI:30616"/>
        <dbReference type="ChEBI" id="CHEBI:43474"/>
        <dbReference type="ChEBI" id="CHEBI:58359"/>
        <dbReference type="ChEBI" id="CHEBI:78520"/>
        <dbReference type="ChEBI" id="CHEBI:78521"/>
        <dbReference type="ChEBI" id="CHEBI:456216"/>
        <dbReference type="EC" id="6.3.5.7"/>
    </reaction>
</comment>
<dbReference type="PANTHER" id="PTHR11895:SF151">
    <property type="entry name" value="GLUTAMYL-TRNA(GLN) AMIDOTRANSFERASE SUBUNIT A"/>
    <property type="match status" value="1"/>
</dbReference>
<evidence type="ECO:0000313" key="14">
    <source>
        <dbReference type="Proteomes" id="UP001177258"/>
    </source>
</evidence>
<dbReference type="EMBL" id="JAUYZK010000002">
    <property type="protein sequence ID" value="MDP2538452.1"/>
    <property type="molecule type" value="Genomic_DNA"/>
</dbReference>
<dbReference type="GO" id="GO:0050567">
    <property type="term" value="F:glutaminyl-tRNA synthase (glutamine-hydrolyzing) activity"/>
    <property type="evidence" value="ECO:0007669"/>
    <property type="project" value="UniProtKB-UniRule"/>
</dbReference>
<dbReference type="NCBIfam" id="TIGR00132">
    <property type="entry name" value="gatA"/>
    <property type="match status" value="1"/>
</dbReference>
<keyword evidence="7 10" id="KW-0067">ATP-binding</keyword>
<reference evidence="13 15" key="1">
    <citation type="submission" date="2023-07" db="EMBL/GenBank/DDBJ databases">
        <title>Unpublished Manusciprt.</title>
        <authorList>
            <person name="Aydin F."/>
            <person name="Tarhane S."/>
            <person name="Saticioglu I.B."/>
            <person name="Karakaya E."/>
            <person name="Abay S."/>
            <person name="Guran O."/>
            <person name="Bozkurt E."/>
            <person name="Uzum N."/>
            <person name="Olgun K."/>
            <person name="Jablonski D."/>
        </authorList>
    </citation>
    <scope>NUCLEOTIDE SEQUENCE</scope>
    <source>
        <strain evidence="15">faydin-H75</strain>
        <strain evidence="13">Faydin-H76</strain>
    </source>
</reference>
<dbReference type="Proteomes" id="UP001240777">
    <property type="component" value="Unassembled WGS sequence"/>
</dbReference>
<evidence type="ECO:0000256" key="9">
    <source>
        <dbReference type="ARBA" id="ARBA00047407"/>
    </source>
</evidence>
<evidence type="ECO:0000313" key="13">
    <source>
        <dbReference type="EMBL" id="MDP2538452.1"/>
    </source>
</evidence>
<evidence type="ECO:0000256" key="6">
    <source>
        <dbReference type="ARBA" id="ARBA00022741"/>
    </source>
</evidence>
<sequence>MITLKKALSLNEEELKHIKDDIAKKVKENLEINAYITDPLSSADKGVPILIKDNINVKDWEITCASKILKGYISPYNASVIDKLHQNGMCAYGRANMDEFAMGSTTESSCYGRTKNPRDISRVPGGSSGGSAAAVAAGIAIAALGSDTGGSIRQPAAFCGCVGLKPTYGRVSRYGLVAYSSSLDQIGPITQNIEDCAILFDAISGFDKMDSTSFNLPSTQTFSKLDGDRRFKIAVLDDYLKDADLEIQKSYQDTIKTLESMGHKIVSKSMLDTSYHISAYYIICTAEASSNLARFDGVRYGNRADCLDDLKDLYIKTRSEGFGEEVKRRIMLGSFVLSSGYYDAYYIKAQKIRKMIQRQYEEIFDDADMILSPIAPSVAPKFGSSHSPLEMYLSDIYTIGVNLAGIPAISLPVGKSKDNLPVGMQLIGKNFGEQEILDCAYGIEKILDIDFN</sequence>
<comment type="caution">
    <text evidence="13">The sequence shown here is derived from an EMBL/GenBank/DDBJ whole genome shotgun (WGS) entry which is preliminary data.</text>
</comment>
<gene>
    <name evidence="10 13" type="primary">gatA</name>
    <name evidence="12" type="ORF">Q5I04_01460</name>
    <name evidence="13" type="ORF">Q5I06_01460</name>
</gene>
<accession>A0AA90PQV9</accession>
<dbReference type="AlphaFoldDB" id="A0AA90PQV9"/>